<feature type="disulfide bond" evidence="6">
    <location>
        <begin position="114"/>
        <end position="146"/>
    </location>
</feature>
<dbReference type="SUPFAM" id="SSF82895">
    <property type="entry name" value="TSP-1 type 1 repeat"/>
    <property type="match status" value="10"/>
</dbReference>
<evidence type="ECO:0000256" key="5">
    <source>
        <dbReference type="ARBA" id="ARBA00023157"/>
    </source>
</evidence>
<dbReference type="Proteomes" id="UP000325440">
    <property type="component" value="Unassembled WGS sequence"/>
</dbReference>
<dbReference type="Gene3D" id="2.20.100.10">
    <property type="entry name" value="Thrombospondin type-1 (TSP1) repeat"/>
    <property type="match status" value="10"/>
</dbReference>
<proteinExistence type="predicted"/>
<dbReference type="OrthoDB" id="5948003at2759"/>
<dbReference type="FunFam" id="2.20.100.10:FF:000005">
    <property type="entry name" value="ADAM metallopeptidase with thrombospondin type 1 motif 9"/>
    <property type="match status" value="1"/>
</dbReference>
<comment type="subcellular location">
    <subcellularLocation>
        <location evidence="1">Secreted</location>
    </subcellularLocation>
</comment>
<dbReference type="AlphaFoldDB" id="A0A5E4NPY9"/>
<keyword evidence="4" id="KW-0677">Repeat</keyword>
<dbReference type="InterPro" id="IPR013273">
    <property type="entry name" value="ADAMTS/ADAMTS-like"/>
</dbReference>
<organism evidence="10 11">
    <name type="scientific">Cinara cedri</name>
    <dbReference type="NCBI Taxonomy" id="506608"/>
    <lineage>
        <taxon>Eukaryota</taxon>
        <taxon>Metazoa</taxon>
        <taxon>Ecdysozoa</taxon>
        <taxon>Arthropoda</taxon>
        <taxon>Hexapoda</taxon>
        <taxon>Insecta</taxon>
        <taxon>Pterygota</taxon>
        <taxon>Neoptera</taxon>
        <taxon>Paraneoptera</taxon>
        <taxon>Hemiptera</taxon>
        <taxon>Sternorrhyncha</taxon>
        <taxon>Aphidomorpha</taxon>
        <taxon>Aphidoidea</taxon>
        <taxon>Aphididae</taxon>
        <taxon>Lachninae</taxon>
        <taxon>Cinara</taxon>
    </lineage>
</organism>
<accession>A0A5E4NPY9</accession>
<keyword evidence="3" id="KW-0732">Signal</keyword>
<dbReference type="PROSITE" id="PS50835">
    <property type="entry name" value="IG_LIKE"/>
    <property type="match status" value="1"/>
</dbReference>
<dbReference type="SMART" id="SM00209">
    <property type="entry name" value="TSP1"/>
    <property type="match status" value="10"/>
</dbReference>
<dbReference type="InterPro" id="IPR036383">
    <property type="entry name" value="TSP1_rpt_sf"/>
</dbReference>
<feature type="domain" description="PLAC" evidence="9">
    <location>
        <begin position="1190"/>
        <end position="1225"/>
    </location>
</feature>
<sequence>MWSNHQILGLFTKLAKVKCRRPGNFYTLGFDPAEKFSLGLTAFSVYCWQDTRSFDGAGIRFLWHRQMAKRLFLILSATTVTAWDSGANLNASYIDDYENSWSAWSEWSSCSRTCDGGATYQLRRCNAVAGCKGHHVRYKICNMEPCPDGLDFRAVQCSTYNDQPYDGETVEWHPYYDEESPCTLMCVDSKGRVEEMSPRVRDGTRCRLGSLDMCIDGVCQRVGCNLEIGSKASVDECGVCGGDGSSCSKDLYHWGKMGTGCSVSCGGGYEMSRVVCLNRDTGVEVDADLCPGERPTDSELAAAECNSQPCPPKWVADDNWSPCSKTCGGGIRVRHVYCVEETNGTRTKVWHHMCHGRKPKIQEQCNTQACYSEWSIGEWSKCTATCGDGLQIRNVTCKSKQKYLSCDPMAEPRRTKTCSSNVSCYPDSFKPDSDFQEPPKSSFSQANAQRLVSQQKTSQHTMFVSDNWSPCSVTCGDGIRTRKVYCKAHLDYTQITTKLTDDACIGPKPPEVEKCFPGSCSLNKIFDQNERSIRDGYADASSEDFNPPKVAPGSFGKTYSWKREGFTHCSASCLGGVQESLVLCIREEDKKIVSPYLCTRNDQPEVLTQTCNDQPCPPRWNISDFQPCSQSCGIGLQMRDVNCIHEVTEGNTAIVPNNMCPQPPPTDRKQCNMIDCPTEWRTSEWTKCSKKCNSGVKTRVVECVQKIAHGHIINRPDTDCGSVKPPEKRTCNPNACSMQEAFMVSDVAQKYDQNKLEDEVMLKVGGEATVYKGVEMKMQCPINKRGKKLWFKDGKILENSKNKVRITKKGVLKIRNTVYSDKGTYVCSVGSIQATMIINIKPQPGEFLSSEEIDKPMNQQDPGINPSYSNPQGIEPSFDISHERIKGEHNREQKHKQSFRTTTTRPSVMSTAASSDKHVVETEKNAIDVSPKPTTSGSSRNLPHLHSLLFNLKALWPFQSFNGVSNARVNRMFMEEPAAAKTETTTEDDFNQFGKPVLLGKGDRKSVKFEWVITEWSECTPSCGGNGFQMRAAHCMVKLNNMTQSVDNNLCEDARLPTPVTIQKCDTDDCPIWTVTEWKPCEESKCFTWNTAMQRRDVYCQNSDGATITDEACRGTEKPVNRKECYNDQCKGTWKVGEWSECTASCEKDGLRYRILQCVWYGTNKPAGTACRDQPRPPVMKTCTGPPCEPKGECKDQSKHNCKNVKQMNMCRLRQYQIQCCHSCT</sequence>
<dbReference type="Pfam" id="PF00090">
    <property type="entry name" value="TSP_1"/>
    <property type="match status" value="1"/>
</dbReference>
<keyword evidence="11" id="KW-1185">Reference proteome</keyword>
<dbReference type="Gene3D" id="2.60.40.10">
    <property type="entry name" value="Immunoglobulins"/>
    <property type="match status" value="1"/>
</dbReference>
<evidence type="ECO:0000256" key="4">
    <source>
        <dbReference type="ARBA" id="ARBA00022737"/>
    </source>
</evidence>
<dbReference type="SUPFAM" id="SSF48726">
    <property type="entry name" value="Immunoglobulin"/>
    <property type="match status" value="1"/>
</dbReference>
<dbReference type="InterPro" id="IPR036179">
    <property type="entry name" value="Ig-like_dom_sf"/>
</dbReference>
<evidence type="ECO:0000256" key="6">
    <source>
        <dbReference type="PIRSR" id="PIRSR613273-3"/>
    </source>
</evidence>
<feature type="disulfide bond" evidence="6">
    <location>
        <begin position="125"/>
        <end position="131"/>
    </location>
</feature>
<evidence type="ECO:0000256" key="7">
    <source>
        <dbReference type="SAM" id="MobiDB-lite"/>
    </source>
</evidence>
<feature type="domain" description="Ig-like" evidence="8">
    <location>
        <begin position="790"/>
        <end position="837"/>
    </location>
</feature>
<feature type="disulfide bond" evidence="6">
    <location>
        <begin position="110"/>
        <end position="141"/>
    </location>
</feature>
<dbReference type="PANTHER" id="PTHR13723">
    <property type="entry name" value="ADAMTS A DISINTEGRIN AND METALLOPROTEASE WITH THROMBOSPONDIN MOTIFS PROTEASE"/>
    <property type="match status" value="1"/>
</dbReference>
<dbReference type="InterPro" id="IPR000884">
    <property type="entry name" value="TSP1_rpt"/>
</dbReference>
<dbReference type="InterPro" id="IPR013783">
    <property type="entry name" value="Ig-like_fold"/>
</dbReference>
<feature type="region of interest" description="Disordered" evidence="7">
    <location>
        <begin position="888"/>
        <end position="939"/>
    </location>
</feature>
<dbReference type="GO" id="GO:0030198">
    <property type="term" value="P:extracellular matrix organization"/>
    <property type="evidence" value="ECO:0007669"/>
    <property type="project" value="InterPro"/>
</dbReference>
<keyword evidence="2" id="KW-0964">Secreted</keyword>
<evidence type="ECO:0000256" key="3">
    <source>
        <dbReference type="ARBA" id="ARBA00022729"/>
    </source>
</evidence>
<dbReference type="FunFam" id="2.20.100.10:FF:000009">
    <property type="entry name" value="ADAMTS-like protein 3 isoform A"/>
    <property type="match status" value="1"/>
</dbReference>
<dbReference type="PANTHER" id="PTHR13723:SF313">
    <property type="entry name" value="PEPTIDASE M12B DOMAIN-CONTAINING PROTEIN"/>
    <property type="match status" value="1"/>
</dbReference>
<dbReference type="InterPro" id="IPR050439">
    <property type="entry name" value="ADAMTS_ADAMTS-like"/>
</dbReference>
<dbReference type="InterPro" id="IPR007110">
    <property type="entry name" value="Ig-like_dom"/>
</dbReference>
<reference evidence="10 11" key="1">
    <citation type="submission" date="2019-08" db="EMBL/GenBank/DDBJ databases">
        <authorList>
            <person name="Alioto T."/>
            <person name="Alioto T."/>
            <person name="Gomez Garrido J."/>
        </authorList>
    </citation>
    <scope>NUCLEOTIDE SEQUENCE [LARGE SCALE GENOMIC DNA]</scope>
</reference>
<evidence type="ECO:0000313" key="10">
    <source>
        <dbReference type="EMBL" id="VVC43496.1"/>
    </source>
</evidence>
<dbReference type="PROSITE" id="PS50900">
    <property type="entry name" value="PLAC"/>
    <property type="match status" value="1"/>
</dbReference>
<dbReference type="Pfam" id="PF19030">
    <property type="entry name" value="TSP1_ADAMTS"/>
    <property type="match status" value="8"/>
</dbReference>
<evidence type="ECO:0000259" key="8">
    <source>
        <dbReference type="PROSITE" id="PS50835"/>
    </source>
</evidence>
<evidence type="ECO:0000256" key="2">
    <source>
        <dbReference type="ARBA" id="ARBA00022525"/>
    </source>
</evidence>
<dbReference type="PROSITE" id="PS50092">
    <property type="entry name" value="TSP1"/>
    <property type="match status" value="10"/>
</dbReference>
<evidence type="ECO:0000259" key="9">
    <source>
        <dbReference type="PROSITE" id="PS50900"/>
    </source>
</evidence>
<evidence type="ECO:0000256" key="1">
    <source>
        <dbReference type="ARBA" id="ARBA00004613"/>
    </source>
</evidence>
<dbReference type="Pfam" id="PF19236">
    <property type="entry name" value="ADAMTS_CR_3"/>
    <property type="match status" value="1"/>
</dbReference>
<name>A0A5E4NPY9_9HEMI</name>
<dbReference type="GO" id="GO:0004222">
    <property type="term" value="F:metalloendopeptidase activity"/>
    <property type="evidence" value="ECO:0007669"/>
    <property type="project" value="TreeGrafter"/>
</dbReference>
<dbReference type="Pfam" id="PF08686">
    <property type="entry name" value="PLAC"/>
    <property type="match status" value="1"/>
</dbReference>
<dbReference type="EMBL" id="CABPRJ010002370">
    <property type="protein sequence ID" value="VVC43496.1"/>
    <property type="molecule type" value="Genomic_DNA"/>
</dbReference>
<evidence type="ECO:0000313" key="11">
    <source>
        <dbReference type="Proteomes" id="UP000325440"/>
    </source>
</evidence>
<feature type="compositionally biased region" description="Polar residues" evidence="7">
    <location>
        <begin position="899"/>
        <end position="914"/>
    </location>
</feature>
<dbReference type="InterPro" id="IPR010909">
    <property type="entry name" value="PLAC"/>
</dbReference>
<dbReference type="GO" id="GO:0005576">
    <property type="term" value="C:extracellular region"/>
    <property type="evidence" value="ECO:0007669"/>
    <property type="project" value="UniProtKB-SubCell"/>
</dbReference>
<dbReference type="GO" id="GO:0006508">
    <property type="term" value="P:proteolysis"/>
    <property type="evidence" value="ECO:0007669"/>
    <property type="project" value="TreeGrafter"/>
</dbReference>
<feature type="compositionally biased region" description="Basic and acidic residues" evidence="7">
    <location>
        <begin position="915"/>
        <end position="926"/>
    </location>
</feature>
<dbReference type="PRINTS" id="PR01857">
    <property type="entry name" value="ADAMTSFAMILY"/>
</dbReference>
<protein>
    <submittedName>
        <fullName evidence="10">PLAC,Peptidase M12B, ADAM-TS,Thrombospondin type-1 (TSP1) repeat,Immunoglobulin-like fold,Immunoglobulin</fullName>
    </submittedName>
</protein>
<keyword evidence="5 6" id="KW-1015">Disulfide bond</keyword>
<dbReference type="InterPro" id="IPR045371">
    <property type="entry name" value="ADAMTS_CR_3"/>
</dbReference>
<gene>
    <name evidence="10" type="ORF">CINCED_3A025938</name>
</gene>
<dbReference type="GO" id="GO:0031012">
    <property type="term" value="C:extracellular matrix"/>
    <property type="evidence" value="ECO:0007669"/>
    <property type="project" value="TreeGrafter"/>
</dbReference>